<proteinExistence type="predicted"/>
<organism evidence="3 4">
    <name type="scientific">Lophiostoma macrostomum CBS 122681</name>
    <dbReference type="NCBI Taxonomy" id="1314788"/>
    <lineage>
        <taxon>Eukaryota</taxon>
        <taxon>Fungi</taxon>
        <taxon>Dikarya</taxon>
        <taxon>Ascomycota</taxon>
        <taxon>Pezizomycotina</taxon>
        <taxon>Dothideomycetes</taxon>
        <taxon>Pleosporomycetidae</taxon>
        <taxon>Pleosporales</taxon>
        <taxon>Lophiostomataceae</taxon>
        <taxon>Lophiostoma</taxon>
    </lineage>
</organism>
<evidence type="ECO:0000256" key="1">
    <source>
        <dbReference type="SAM" id="MobiDB-lite"/>
    </source>
</evidence>
<feature type="compositionally biased region" description="Basic and acidic residues" evidence="1">
    <location>
        <begin position="218"/>
        <end position="247"/>
    </location>
</feature>
<feature type="compositionally biased region" description="Polar residues" evidence="1">
    <location>
        <begin position="68"/>
        <end position="80"/>
    </location>
</feature>
<dbReference type="OrthoDB" id="3800789at2759"/>
<feature type="signal peptide" evidence="2">
    <location>
        <begin position="1"/>
        <end position="21"/>
    </location>
</feature>
<protein>
    <submittedName>
        <fullName evidence="3">Uncharacterized protein</fullName>
    </submittedName>
</protein>
<dbReference type="EMBL" id="MU004332">
    <property type="protein sequence ID" value="KAF2656783.1"/>
    <property type="molecule type" value="Genomic_DNA"/>
</dbReference>
<accession>A0A6A6TCZ8</accession>
<evidence type="ECO:0000256" key="2">
    <source>
        <dbReference type="SAM" id="SignalP"/>
    </source>
</evidence>
<dbReference type="AlphaFoldDB" id="A0A6A6TCZ8"/>
<keyword evidence="2" id="KW-0732">Signal</keyword>
<keyword evidence="4" id="KW-1185">Reference proteome</keyword>
<gene>
    <name evidence="3" type="ORF">K491DRAFT_777667</name>
</gene>
<name>A0A6A6TCZ8_9PLEO</name>
<sequence length="247" mass="27005">MMFNATSYICLLRLAFEVSQAPNTMSGLRHQAVRLSYPPPVDSQLEMPFEFQQNITAALPRASEAPVTPNQAGTQEQNENPEPISKKAVSVQKPEYICPTGMYDMFYCIGCGGGKNIGPWTTYGEPNGECIGLADGMWEGCPCYEEDRDYFDSADSDKEPQTCGLYRSHSEKIARREKIRKERAEDEKSNIADEKAVEDKGQNENHTAEDGDNSAGDGDGRSDDGTGRADDGTGRGDDGKHGAEDGN</sequence>
<reference evidence="3" key="1">
    <citation type="journal article" date="2020" name="Stud. Mycol.">
        <title>101 Dothideomycetes genomes: a test case for predicting lifestyles and emergence of pathogens.</title>
        <authorList>
            <person name="Haridas S."/>
            <person name="Albert R."/>
            <person name="Binder M."/>
            <person name="Bloem J."/>
            <person name="Labutti K."/>
            <person name="Salamov A."/>
            <person name="Andreopoulos B."/>
            <person name="Baker S."/>
            <person name="Barry K."/>
            <person name="Bills G."/>
            <person name="Bluhm B."/>
            <person name="Cannon C."/>
            <person name="Castanera R."/>
            <person name="Culley D."/>
            <person name="Daum C."/>
            <person name="Ezra D."/>
            <person name="Gonzalez J."/>
            <person name="Henrissat B."/>
            <person name="Kuo A."/>
            <person name="Liang C."/>
            <person name="Lipzen A."/>
            <person name="Lutzoni F."/>
            <person name="Magnuson J."/>
            <person name="Mondo S."/>
            <person name="Nolan M."/>
            <person name="Ohm R."/>
            <person name="Pangilinan J."/>
            <person name="Park H.-J."/>
            <person name="Ramirez L."/>
            <person name="Alfaro M."/>
            <person name="Sun H."/>
            <person name="Tritt A."/>
            <person name="Yoshinaga Y."/>
            <person name="Zwiers L.-H."/>
            <person name="Turgeon B."/>
            <person name="Goodwin S."/>
            <person name="Spatafora J."/>
            <person name="Crous P."/>
            <person name="Grigoriev I."/>
        </authorList>
    </citation>
    <scope>NUCLEOTIDE SEQUENCE</scope>
    <source>
        <strain evidence="3">CBS 122681</strain>
    </source>
</reference>
<feature type="region of interest" description="Disordered" evidence="1">
    <location>
        <begin position="63"/>
        <end position="86"/>
    </location>
</feature>
<evidence type="ECO:0000313" key="4">
    <source>
        <dbReference type="Proteomes" id="UP000799324"/>
    </source>
</evidence>
<dbReference type="Proteomes" id="UP000799324">
    <property type="component" value="Unassembled WGS sequence"/>
</dbReference>
<evidence type="ECO:0000313" key="3">
    <source>
        <dbReference type="EMBL" id="KAF2656783.1"/>
    </source>
</evidence>
<feature type="compositionally biased region" description="Basic and acidic residues" evidence="1">
    <location>
        <begin position="178"/>
        <end position="209"/>
    </location>
</feature>
<feature type="chain" id="PRO_5025484052" evidence="2">
    <location>
        <begin position="22"/>
        <end position="247"/>
    </location>
</feature>
<feature type="region of interest" description="Disordered" evidence="1">
    <location>
        <begin position="178"/>
        <end position="247"/>
    </location>
</feature>